<evidence type="ECO:0000259" key="3">
    <source>
        <dbReference type="Pfam" id="PF00456"/>
    </source>
</evidence>
<proteinExistence type="predicted"/>
<keyword evidence="5" id="KW-1185">Reference proteome</keyword>
<evidence type="ECO:0000313" key="5">
    <source>
        <dbReference type="Proteomes" id="UP000694564"/>
    </source>
</evidence>
<dbReference type="Pfam" id="PF00456">
    <property type="entry name" value="Transketolase_N"/>
    <property type="match status" value="1"/>
</dbReference>
<reference evidence="4" key="2">
    <citation type="submission" date="2025-09" db="UniProtKB">
        <authorList>
            <consortium name="Ensembl"/>
        </authorList>
    </citation>
    <scope>IDENTIFICATION</scope>
</reference>
<keyword evidence="2" id="KW-0786">Thiamine pyrophosphate</keyword>
<sequence>KTCFKDKAEFGYHKPDQQKLQALKDTANRLRISSIQATMAAGSCHPTPCCSAPEIMAVLFFHTMRYKAQDPRNPHNDHFVLSKAFTDMATGSLGQGLSAACGMAHTAWSHCHLPGCCPCTKKWEAS</sequence>
<dbReference type="Gene3D" id="3.40.50.970">
    <property type="match status" value="1"/>
</dbReference>
<dbReference type="GeneTree" id="ENSGT00940000155552"/>
<dbReference type="InterPro" id="IPR051424">
    <property type="entry name" value="Transketolase-like"/>
</dbReference>
<dbReference type="SUPFAM" id="SSF52518">
    <property type="entry name" value="Thiamin diphosphate-binding fold (THDP-binding)"/>
    <property type="match status" value="1"/>
</dbReference>
<accession>A0A8D2CMN0</accession>
<name>A0A8D2CMN0_SCIVU</name>
<organism evidence="4 5">
    <name type="scientific">Sciurus vulgaris</name>
    <name type="common">Eurasian red squirrel</name>
    <dbReference type="NCBI Taxonomy" id="55149"/>
    <lineage>
        <taxon>Eukaryota</taxon>
        <taxon>Metazoa</taxon>
        <taxon>Chordata</taxon>
        <taxon>Craniata</taxon>
        <taxon>Vertebrata</taxon>
        <taxon>Euteleostomi</taxon>
        <taxon>Mammalia</taxon>
        <taxon>Eutheria</taxon>
        <taxon>Euarchontoglires</taxon>
        <taxon>Glires</taxon>
        <taxon>Rodentia</taxon>
        <taxon>Sciuromorpha</taxon>
        <taxon>Sciuridae</taxon>
        <taxon>Sciurinae</taxon>
        <taxon>Sciurini</taxon>
        <taxon>Sciurus</taxon>
    </lineage>
</organism>
<dbReference type="PANTHER" id="PTHR43195:SF3">
    <property type="entry name" value="TRANSKETOLASE"/>
    <property type="match status" value="1"/>
</dbReference>
<dbReference type="AlphaFoldDB" id="A0A8D2CMN0"/>
<dbReference type="PANTHER" id="PTHR43195">
    <property type="entry name" value="TRANSKETOLASE"/>
    <property type="match status" value="1"/>
</dbReference>
<dbReference type="Proteomes" id="UP000694564">
    <property type="component" value="Chromosome 9"/>
</dbReference>
<dbReference type="InterPro" id="IPR005474">
    <property type="entry name" value="Transketolase_N"/>
</dbReference>
<dbReference type="InterPro" id="IPR029061">
    <property type="entry name" value="THDP-binding"/>
</dbReference>
<dbReference type="GO" id="GO:0030976">
    <property type="term" value="F:thiamine pyrophosphate binding"/>
    <property type="evidence" value="ECO:0007669"/>
    <property type="project" value="TreeGrafter"/>
</dbReference>
<feature type="domain" description="Transketolase N-terminal" evidence="3">
    <location>
        <begin position="24"/>
        <end position="85"/>
    </location>
</feature>
<reference evidence="4" key="1">
    <citation type="submission" date="2025-08" db="UniProtKB">
        <authorList>
            <consortium name="Ensembl"/>
        </authorList>
    </citation>
    <scope>IDENTIFICATION</scope>
</reference>
<dbReference type="Ensembl" id="ENSSVLT00005007548.1">
    <property type="protein sequence ID" value="ENSSVLP00005006778.1"/>
    <property type="gene ID" value="ENSSVLG00005005487.1"/>
</dbReference>
<evidence type="ECO:0000313" key="4">
    <source>
        <dbReference type="Ensembl" id="ENSSVLP00005006778.1"/>
    </source>
</evidence>
<protein>
    <recommendedName>
        <fullName evidence="3">Transketolase N-terminal domain-containing protein</fullName>
    </recommendedName>
</protein>
<dbReference type="GO" id="GO:0004802">
    <property type="term" value="F:transketolase activity"/>
    <property type="evidence" value="ECO:0007669"/>
    <property type="project" value="TreeGrafter"/>
</dbReference>
<evidence type="ECO:0000256" key="2">
    <source>
        <dbReference type="ARBA" id="ARBA00023052"/>
    </source>
</evidence>
<keyword evidence="1" id="KW-0808">Transferase</keyword>
<evidence type="ECO:0000256" key="1">
    <source>
        <dbReference type="ARBA" id="ARBA00022679"/>
    </source>
</evidence>